<evidence type="ECO:0000313" key="11">
    <source>
        <dbReference type="EMBL" id="TVM16458.1"/>
    </source>
</evidence>
<feature type="site" description="Stabilizes the phosphoryl group" evidence="9">
    <location>
        <position position="124"/>
    </location>
</feature>
<evidence type="ECO:0000256" key="2">
    <source>
        <dbReference type="ARBA" id="ARBA00022490"/>
    </source>
</evidence>
<keyword evidence="4 7" id="KW-0378">Hydrolase</keyword>
<dbReference type="PIRSF" id="PIRSF004682">
    <property type="entry name" value="GmhB"/>
    <property type="match status" value="1"/>
</dbReference>
<feature type="binding site" evidence="10">
    <location>
        <position position="24"/>
    </location>
    <ligand>
        <name>Mg(2+)</name>
        <dbReference type="ChEBI" id="CHEBI:18420"/>
    </ligand>
</feature>
<feature type="binding site" evidence="10">
    <location>
        <position position="122"/>
    </location>
    <ligand>
        <name>Zn(2+)</name>
        <dbReference type="ChEBI" id="CHEBI:29105"/>
    </ligand>
</feature>
<keyword evidence="3 10" id="KW-0479">Metal-binding</keyword>
<dbReference type="Gene3D" id="3.40.50.1000">
    <property type="entry name" value="HAD superfamily/HAD-like"/>
    <property type="match status" value="1"/>
</dbReference>
<evidence type="ECO:0000256" key="5">
    <source>
        <dbReference type="ARBA" id="ARBA00023277"/>
    </source>
</evidence>
<gene>
    <name evidence="11" type="ORF">DPQ33_12320</name>
</gene>
<name>A0A7M3MD61_9BACT</name>
<dbReference type="AlphaFoldDB" id="A0A7M3MD61"/>
<evidence type="ECO:0000256" key="9">
    <source>
        <dbReference type="PIRSR" id="PIRSR004682-3"/>
    </source>
</evidence>
<dbReference type="GO" id="GO:0005975">
    <property type="term" value="P:carbohydrate metabolic process"/>
    <property type="evidence" value="ECO:0007669"/>
    <property type="project" value="InterPro"/>
</dbReference>
<dbReference type="InterPro" id="IPR004446">
    <property type="entry name" value="Heptose_bisP_phosphatase"/>
</dbReference>
<evidence type="ECO:0000256" key="8">
    <source>
        <dbReference type="PIRSR" id="PIRSR004682-1"/>
    </source>
</evidence>
<evidence type="ECO:0000256" key="6">
    <source>
        <dbReference type="ARBA" id="ARBA00031828"/>
    </source>
</evidence>
<dbReference type="GO" id="GO:0016791">
    <property type="term" value="F:phosphatase activity"/>
    <property type="evidence" value="ECO:0007669"/>
    <property type="project" value="InterPro"/>
</dbReference>
<feature type="binding site" evidence="10">
    <location>
        <position position="149"/>
    </location>
    <ligand>
        <name>Mg(2+)</name>
        <dbReference type="ChEBI" id="CHEBI:18420"/>
    </ligand>
</feature>
<evidence type="ECO:0000256" key="10">
    <source>
        <dbReference type="PIRSR" id="PIRSR004682-4"/>
    </source>
</evidence>
<evidence type="ECO:0000313" key="12">
    <source>
        <dbReference type="Proteomes" id="UP000448292"/>
    </source>
</evidence>
<dbReference type="CDD" id="cd07503">
    <property type="entry name" value="HAD_HisB-N"/>
    <property type="match status" value="1"/>
</dbReference>
<feature type="binding site" evidence="10">
    <location>
        <position position="120"/>
    </location>
    <ligand>
        <name>Zn(2+)</name>
        <dbReference type="ChEBI" id="CHEBI:29105"/>
    </ligand>
</feature>
<dbReference type="SUPFAM" id="SSF56784">
    <property type="entry name" value="HAD-like"/>
    <property type="match status" value="1"/>
</dbReference>
<dbReference type="NCBIfam" id="TIGR01656">
    <property type="entry name" value="Histidinol-ppas"/>
    <property type="match status" value="1"/>
</dbReference>
<evidence type="ECO:0000256" key="4">
    <source>
        <dbReference type="ARBA" id="ARBA00022801"/>
    </source>
</evidence>
<accession>A0A7M3MD61</accession>
<comment type="similarity">
    <text evidence="7">Belongs to the gmhB family.</text>
</comment>
<keyword evidence="10" id="KW-0862">Zinc</keyword>
<feature type="active site" description="Proton donor" evidence="8">
    <location>
        <position position="26"/>
    </location>
</feature>
<reference evidence="11 12" key="1">
    <citation type="submission" date="2018-06" db="EMBL/GenBank/DDBJ databases">
        <title>Complete genome of Desulfovibrio indonesiensis P37SLT.</title>
        <authorList>
            <person name="Crispim J.S."/>
            <person name="Vidigal P.M.P."/>
            <person name="Silva L.C.F."/>
            <person name="Laguardia C.N."/>
            <person name="Araujo L.C."/>
            <person name="Dias R.S."/>
            <person name="Sousa M.P."/>
            <person name="Paula S.O."/>
            <person name="Silva C."/>
        </authorList>
    </citation>
    <scope>NUCLEOTIDE SEQUENCE [LARGE SCALE GENOMIC DNA]</scope>
    <source>
        <strain evidence="11 12">P37SLT</strain>
    </source>
</reference>
<feature type="binding site" evidence="10">
    <location>
        <position position="107"/>
    </location>
    <ligand>
        <name>Zn(2+)</name>
        <dbReference type="ChEBI" id="CHEBI:29105"/>
    </ligand>
</feature>
<comment type="cofactor">
    <cofactor evidence="10">
        <name>Mg(2+)</name>
        <dbReference type="ChEBI" id="CHEBI:18420"/>
    </cofactor>
</comment>
<feature type="binding site" evidence="10">
    <location>
        <position position="26"/>
    </location>
    <ligand>
        <name>Mg(2+)</name>
        <dbReference type="ChEBI" id="CHEBI:18420"/>
    </ligand>
</feature>
<comment type="cofactor">
    <cofactor evidence="10">
        <name>Zn(2+)</name>
        <dbReference type="ChEBI" id="CHEBI:29105"/>
    </cofactor>
</comment>
<evidence type="ECO:0000256" key="3">
    <source>
        <dbReference type="ARBA" id="ARBA00022723"/>
    </source>
</evidence>
<dbReference type="EMBL" id="QMIE01000011">
    <property type="protein sequence ID" value="TVM16458.1"/>
    <property type="molecule type" value="Genomic_DNA"/>
</dbReference>
<sequence>MPEAEDEALRRLPPWRVKPAVFLDRDGVLNEDAGYVHSPDQFVWTENAPEAVKRLNDRGMLVIVLTNQSGIARGYYSEDEFRAFTAWIGEQLAVHGAHVDATYHCPHHPDHGEPPYRCVCDCRKPEAGLIDMALADWSVDLEHSVMIGDSDRDIEAAEARGIKALKFEGVDLLAFLKQNGLV</sequence>
<comment type="subcellular location">
    <subcellularLocation>
        <location evidence="1 7">Cytoplasm</location>
    </subcellularLocation>
</comment>
<keyword evidence="10" id="KW-0460">Magnesium</keyword>
<dbReference type="InterPro" id="IPR023214">
    <property type="entry name" value="HAD_sf"/>
</dbReference>
<dbReference type="PANTHER" id="PTHR42891">
    <property type="entry name" value="D-GLYCERO-BETA-D-MANNO-HEPTOSE-1,7-BISPHOSPHATE 7-PHOSPHATASE"/>
    <property type="match status" value="1"/>
</dbReference>
<dbReference type="Pfam" id="PF13242">
    <property type="entry name" value="Hydrolase_like"/>
    <property type="match status" value="1"/>
</dbReference>
<keyword evidence="2 7" id="KW-0963">Cytoplasm</keyword>
<feature type="site" description="Stabilizes the phosphoryl group" evidence="9">
    <location>
        <position position="66"/>
    </location>
</feature>
<evidence type="ECO:0000256" key="1">
    <source>
        <dbReference type="ARBA" id="ARBA00004496"/>
    </source>
</evidence>
<keyword evidence="12" id="KW-1185">Reference proteome</keyword>
<organism evidence="11 12">
    <name type="scientific">Oceanidesulfovibrio indonesiensis</name>
    <dbReference type="NCBI Taxonomy" id="54767"/>
    <lineage>
        <taxon>Bacteria</taxon>
        <taxon>Pseudomonadati</taxon>
        <taxon>Thermodesulfobacteriota</taxon>
        <taxon>Desulfovibrionia</taxon>
        <taxon>Desulfovibrionales</taxon>
        <taxon>Desulfovibrionaceae</taxon>
        <taxon>Oceanidesulfovibrio</taxon>
    </lineage>
</organism>
<comment type="caution">
    <text evidence="11">The sequence shown here is derived from an EMBL/GenBank/DDBJ whole genome shotgun (WGS) entry which is preliminary data.</text>
</comment>
<dbReference type="InterPro" id="IPR006543">
    <property type="entry name" value="Histidinol-phos"/>
</dbReference>
<protein>
    <recommendedName>
        <fullName evidence="6 7">D,D-heptose 1,7-bisphosphate phosphatase</fullName>
        <ecNumber evidence="7">3.1.3.-</ecNumber>
    </recommendedName>
</protein>
<proteinExistence type="inferred from homology"/>
<dbReference type="OrthoDB" id="9814110at2"/>
<dbReference type="GO" id="GO:0046872">
    <property type="term" value="F:metal ion binding"/>
    <property type="evidence" value="ECO:0007669"/>
    <property type="project" value="UniProtKB-KW"/>
</dbReference>
<dbReference type="EC" id="3.1.3.-" evidence="7"/>
<evidence type="ECO:0000256" key="7">
    <source>
        <dbReference type="PIRNR" id="PIRNR004682"/>
    </source>
</evidence>
<dbReference type="Proteomes" id="UP000448292">
    <property type="component" value="Unassembled WGS sequence"/>
</dbReference>
<feature type="site" description="Contributes to substrate recognition" evidence="9">
    <location>
        <position position="123"/>
    </location>
</feature>
<feature type="active site" description="Nucleophile" evidence="8">
    <location>
        <position position="24"/>
    </location>
</feature>
<dbReference type="InterPro" id="IPR006549">
    <property type="entry name" value="HAD-SF_hydro_IIIA"/>
</dbReference>
<dbReference type="GO" id="GO:0005737">
    <property type="term" value="C:cytoplasm"/>
    <property type="evidence" value="ECO:0007669"/>
    <property type="project" value="UniProtKB-SubCell"/>
</dbReference>
<feature type="binding site" evidence="10">
    <location>
        <position position="105"/>
    </location>
    <ligand>
        <name>Zn(2+)</name>
        <dbReference type="ChEBI" id="CHEBI:29105"/>
    </ligand>
</feature>
<dbReference type="NCBIfam" id="TIGR01662">
    <property type="entry name" value="HAD-SF-IIIA"/>
    <property type="match status" value="1"/>
</dbReference>
<dbReference type="InterPro" id="IPR036412">
    <property type="entry name" value="HAD-like_sf"/>
</dbReference>
<dbReference type="PANTHER" id="PTHR42891:SF1">
    <property type="entry name" value="D-GLYCERO-BETA-D-MANNO-HEPTOSE-1,7-BISPHOSPHATE 7-PHOSPHATASE"/>
    <property type="match status" value="1"/>
</dbReference>
<keyword evidence="5 7" id="KW-0119">Carbohydrate metabolism</keyword>